<dbReference type="RefSeq" id="WP_020374425.1">
    <property type="nucleotide sequence ID" value="NZ_FWWY01000001.1"/>
</dbReference>
<evidence type="ECO:0000313" key="11">
    <source>
        <dbReference type="EMBL" id="SMC06928.1"/>
    </source>
</evidence>
<keyword evidence="7" id="KW-0234">DNA repair</keyword>
<name>A0A1W1WKT0_SULTA</name>
<keyword evidence="6" id="KW-0411">Iron-sulfur</keyword>
<dbReference type="STRING" id="28034.BFX07_05955"/>
<keyword evidence="12" id="KW-1185">Reference proteome</keyword>
<proteinExistence type="inferred from homology"/>
<evidence type="ECO:0000256" key="6">
    <source>
        <dbReference type="ARBA" id="ARBA00023014"/>
    </source>
</evidence>
<dbReference type="OrthoDB" id="5290748at2"/>
<feature type="domain" description="Uracil-DNA glycosylase-like" evidence="10">
    <location>
        <begin position="48"/>
        <end position="220"/>
    </location>
</feature>
<dbReference type="SUPFAM" id="SSF52141">
    <property type="entry name" value="Uracil-DNA glycosylase-like"/>
    <property type="match status" value="1"/>
</dbReference>
<dbReference type="Pfam" id="PF03167">
    <property type="entry name" value="UDG"/>
    <property type="match status" value="1"/>
</dbReference>
<dbReference type="GO" id="GO:0033958">
    <property type="term" value="F:DNA-deoxyinosine glycosylase activity"/>
    <property type="evidence" value="ECO:0007669"/>
    <property type="project" value="InterPro"/>
</dbReference>
<dbReference type="PANTHER" id="PTHR33693:SF3">
    <property type="entry name" value="TYPE-5 URACIL-DNA GLYCOSYLASE"/>
    <property type="match status" value="1"/>
</dbReference>
<evidence type="ECO:0000256" key="2">
    <source>
        <dbReference type="ARBA" id="ARBA00022723"/>
    </source>
</evidence>
<comment type="similarity">
    <text evidence="8">Belongs to the uracil-DNA glycosylase (UDG) superfamily. Type 5 (UDGb) family.</text>
</comment>
<reference evidence="12" key="1">
    <citation type="submission" date="2017-04" db="EMBL/GenBank/DDBJ databases">
        <authorList>
            <person name="Varghese N."/>
            <person name="Submissions S."/>
        </authorList>
    </citation>
    <scope>NUCLEOTIDE SEQUENCE [LARGE SCALE GENOMIC DNA]</scope>
    <source>
        <strain evidence="12">DSM 9293</strain>
    </source>
</reference>
<keyword evidence="5" id="KW-0408">Iron</keyword>
<organism evidence="11 12">
    <name type="scientific">Sulfobacillus thermosulfidooxidans (strain DSM 9293 / VKM B-1269 / AT-1)</name>
    <dbReference type="NCBI Taxonomy" id="929705"/>
    <lineage>
        <taxon>Bacteria</taxon>
        <taxon>Bacillati</taxon>
        <taxon>Bacillota</taxon>
        <taxon>Clostridia</taxon>
        <taxon>Eubacteriales</taxon>
        <taxon>Clostridiales Family XVII. Incertae Sedis</taxon>
        <taxon>Sulfobacillus</taxon>
    </lineage>
</organism>
<dbReference type="GO" id="GO:0046872">
    <property type="term" value="F:metal ion binding"/>
    <property type="evidence" value="ECO:0007669"/>
    <property type="project" value="UniProtKB-KW"/>
</dbReference>
<dbReference type="InterPro" id="IPR051536">
    <property type="entry name" value="UDG_Type-4/5"/>
</dbReference>
<dbReference type="Gene3D" id="3.40.470.10">
    <property type="entry name" value="Uracil-DNA glycosylase-like domain"/>
    <property type="match status" value="1"/>
</dbReference>
<accession>A0A1W1WKT0</accession>
<keyword evidence="4" id="KW-0378">Hydrolase</keyword>
<dbReference type="InterPro" id="IPR005122">
    <property type="entry name" value="Uracil-DNA_glycosylase-like"/>
</dbReference>
<keyword evidence="3" id="KW-0227">DNA damage</keyword>
<keyword evidence="1" id="KW-0004">4Fe-4S</keyword>
<dbReference type="EMBL" id="FWWY01000001">
    <property type="protein sequence ID" value="SMC06928.1"/>
    <property type="molecule type" value="Genomic_DNA"/>
</dbReference>
<evidence type="ECO:0000256" key="8">
    <source>
        <dbReference type="ARBA" id="ARBA00023779"/>
    </source>
</evidence>
<evidence type="ECO:0000256" key="9">
    <source>
        <dbReference type="ARBA" id="ARBA00023887"/>
    </source>
</evidence>
<dbReference type="GO" id="GO:0051539">
    <property type="term" value="F:4 iron, 4 sulfur cluster binding"/>
    <property type="evidence" value="ECO:0007669"/>
    <property type="project" value="UniProtKB-KW"/>
</dbReference>
<evidence type="ECO:0000313" key="12">
    <source>
        <dbReference type="Proteomes" id="UP000192660"/>
    </source>
</evidence>
<evidence type="ECO:0000256" key="7">
    <source>
        <dbReference type="ARBA" id="ARBA00023204"/>
    </source>
</evidence>
<dbReference type="GO" id="GO:0006284">
    <property type="term" value="P:base-excision repair"/>
    <property type="evidence" value="ECO:0007669"/>
    <property type="project" value="InterPro"/>
</dbReference>
<evidence type="ECO:0000256" key="3">
    <source>
        <dbReference type="ARBA" id="ARBA00022763"/>
    </source>
</evidence>
<dbReference type="Proteomes" id="UP000192660">
    <property type="component" value="Unassembled WGS sequence"/>
</dbReference>
<evidence type="ECO:0000256" key="5">
    <source>
        <dbReference type="ARBA" id="ARBA00023004"/>
    </source>
</evidence>
<dbReference type="SMART" id="SM00987">
    <property type="entry name" value="UreE_C"/>
    <property type="match status" value="1"/>
</dbReference>
<dbReference type="SMART" id="SM00986">
    <property type="entry name" value="UDG"/>
    <property type="match status" value="1"/>
</dbReference>
<dbReference type="AlphaFoldDB" id="A0A1W1WKT0"/>
<dbReference type="InterPro" id="IPR044147">
    <property type="entry name" value="UdgB-like"/>
</dbReference>
<evidence type="ECO:0000259" key="10">
    <source>
        <dbReference type="SMART" id="SM00986"/>
    </source>
</evidence>
<sequence length="234" mass="26848">MNDNKLLEIQQATIMCRQCPRLVDWRERVAVQKVRRFRDQEYWGKPLAGFGDPHAPVVIIGLAPAAHGGNRTGRMFTGDDSASWLINALHETGFANQNTSEHKDDGLVLSHVYITAAVRCAPPQNKPTRQEAANCFHFLVEELDVLKPRIVIVLGRFAFEAFRRYLNNRGINTRGLSFAHGKQETWTINSHRLTLLMSYHPSRQNTQTKKLTHDMFLEIFQRAQNILHDEARCF</sequence>
<gene>
    <name evidence="11" type="ORF">SAMN00768000_3109</name>
</gene>
<protein>
    <recommendedName>
        <fullName evidence="9">Type-5 uracil-DNA glycosylase</fullName>
    </recommendedName>
</protein>
<dbReference type="InterPro" id="IPR036895">
    <property type="entry name" value="Uracil-DNA_glycosylase-like_sf"/>
</dbReference>
<dbReference type="GO" id="GO:0004844">
    <property type="term" value="F:uracil DNA N-glycosylase activity"/>
    <property type="evidence" value="ECO:0007669"/>
    <property type="project" value="InterPro"/>
</dbReference>
<dbReference type="CDD" id="cd10031">
    <property type="entry name" value="UDG-F5_TTUDGB_like"/>
    <property type="match status" value="1"/>
</dbReference>
<evidence type="ECO:0000256" key="1">
    <source>
        <dbReference type="ARBA" id="ARBA00022485"/>
    </source>
</evidence>
<evidence type="ECO:0000256" key="4">
    <source>
        <dbReference type="ARBA" id="ARBA00022801"/>
    </source>
</evidence>
<dbReference type="PANTHER" id="PTHR33693">
    <property type="entry name" value="TYPE-5 URACIL-DNA GLYCOSYLASE"/>
    <property type="match status" value="1"/>
</dbReference>
<keyword evidence="2" id="KW-0479">Metal-binding</keyword>